<evidence type="ECO:0000313" key="2">
    <source>
        <dbReference type="EMBL" id="KAG6646576.1"/>
    </source>
</evidence>
<evidence type="ECO:0000313" key="4">
    <source>
        <dbReference type="Proteomes" id="UP000811609"/>
    </source>
</evidence>
<dbReference type="EMBL" id="CM031831">
    <property type="protein sequence ID" value="KAG6702105.1"/>
    <property type="molecule type" value="Genomic_DNA"/>
</dbReference>
<organism evidence="2 4">
    <name type="scientific">Carya illinoinensis</name>
    <name type="common">Pecan</name>
    <dbReference type="NCBI Taxonomy" id="32201"/>
    <lineage>
        <taxon>Eukaryota</taxon>
        <taxon>Viridiplantae</taxon>
        <taxon>Streptophyta</taxon>
        <taxon>Embryophyta</taxon>
        <taxon>Tracheophyta</taxon>
        <taxon>Spermatophyta</taxon>
        <taxon>Magnoliopsida</taxon>
        <taxon>eudicotyledons</taxon>
        <taxon>Gunneridae</taxon>
        <taxon>Pentapetalae</taxon>
        <taxon>rosids</taxon>
        <taxon>fabids</taxon>
        <taxon>Fagales</taxon>
        <taxon>Juglandaceae</taxon>
        <taxon>Carya</taxon>
    </lineage>
</organism>
<feature type="chain" id="PRO_5035770663" evidence="1">
    <location>
        <begin position="28"/>
        <end position="75"/>
    </location>
</feature>
<keyword evidence="4" id="KW-1185">Reference proteome</keyword>
<accession>A0A8T1PQW4</accession>
<proteinExistence type="predicted"/>
<reference evidence="3" key="2">
    <citation type="submission" date="2021-01" db="EMBL/GenBank/DDBJ databases">
        <authorList>
            <person name="Lovell J.T."/>
            <person name="Bentley N."/>
            <person name="Bhattarai G."/>
            <person name="Jenkins J.W."/>
            <person name="Sreedasyam A."/>
            <person name="Alarcon Y."/>
            <person name="Bock C."/>
            <person name="Boston L."/>
            <person name="Carlson J."/>
            <person name="Cervantes K."/>
            <person name="Clermont K."/>
            <person name="Krom N."/>
            <person name="Kubenka K."/>
            <person name="Mamidi S."/>
            <person name="Mattison C."/>
            <person name="Monteros M."/>
            <person name="Pisani C."/>
            <person name="Plott C."/>
            <person name="Rajasekar S."/>
            <person name="Rhein H.S."/>
            <person name="Rohla C."/>
            <person name="Song M."/>
            <person name="Hilaire R.S."/>
            <person name="Shu S."/>
            <person name="Wells L."/>
            <person name="Wang X."/>
            <person name="Webber J."/>
            <person name="Heerema R.J."/>
            <person name="Klein P."/>
            <person name="Conner P."/>
            <person name="Grauke L."/>
            <person name="Grimwood J."/>
            <person name="Schmutz J."/>
            <person name="Randall J.J."/>
        </authorList>
    </citation>
    <scope>NUCLEOTIDE SEQUENCE</scope>
    <source>
        <tissue evidence="3">Leaf</tissue>
    </source>
</reference>
<name>A0A8T1PQW4_CARIL</name>
<dbReference type="Proteomes" id="UP000811609">
    <property type="component" value="Chromosome 7"/>
</dbReference>
<gene>
    <name evidence="2" type="ORF">CIPAW_07G017000</name>
    <name evidence="3" type="ORF">I3842_07G017600</name>
</gene>
<evidence type="ECO:0000313" key="3">
    <source>
        <dbReference type="EMBL" id="KAG6702105.1"/>
    </source>
</evidence>
<comment type="caution">
    <text evidence="2">The sequence shown here is derived from an EMBL/GenBank/DDBJ whole genome shotgun (WGS) entry which is preliminary data.</text>
</comment>
<reference evidence="2" key="1">
    <citation type="submission" date="2020-12" db="EMBL/GenBank/DDBJ databases">
        <title>WGS assembly of Carya illinoinensis cv. Pawnee.</title>
        <authorList>
            <person name="Platts A."/>
            <person name="Shu S."/>
            <person name="Wright S."/>
            <person name="Barry K."/>
            <person name="Edger P."/>
            <person name="Pires J.C."/>
            <person name="Schmutz J."/>
        </authorList>
    </citation>
    <scope>NUCLEOTIDE SEQUENCE</scope>
    <source>
        <tissue evidence="2">Leaf</tissue>
    </source>
</reference>
<feature type="signal peptide" evidence="1">
    <location>
        <begin position="1"/>
        <end position="27"/>
    </location>
</feature>
<dbReference type="AlphaFoldDB" id="A0A8T1PQW4"/>
<evidence type="ECO:0000256" key="1">
    <source>
        <dbReference type="SAM" id="SignalP"/>
    </source>
</evidence>
<keyword evidence="1" id="KW-0732">Signal</keyword>
<dbReference type="Proteomes" id="UP000811246">
    <property type="component" value="Chromosome 7"/>
</dbReference>
<dbReference type="EMBL" id="CM031815">
    <property type="protein sequence ID" value="KAG6646576.1"/>
    <property type="molecule type" value="Genomic_DNA"/>
</dbReference>
<sequence>MFMSRLQVRCLLLIFLSISALHREVLGARNLKEKVENADKSQVLKKSSNNAANDQGFFAASKRQVPSCPDPLHNR</sequence>
<protein>
    <submittedName>
        <fullName evidence="2">Uncharacterized protein</fullName>
    </submittedName>
</protein>